<sequence length="192" mass="20519">MTLQAFRKQSASSRLFRSFTGIEQRIAIATLAIGLLFVGVDAARAHEFKIGAIEIEHPWSRATPPGAKVGGGYLVIANDGDSDDTLVAATLESAGRTEIHQMSVDNGVMKMRPVEGGIAVPAHGKAELAPNGFHLMFMDLKQPLKQGEKVKGTLTFAKAGTVDVVFEIDAIGAMPKHEHHGDGDMPGMKMEN</sequence>
<comment type="caution">
    <text evidence="1">The sequence shown here is derived from an EMBL/GenBank/DDBJ whole genome shotgun (WGS) entry which is preliminary data.</text>
</comment>
<evidence type="ECO:0000313" key="1">
    <source>
        <dbReference type="EMBL" id="MDQ0515787.1"/>
    </source>
</evidence>
<dbReference type="InterPro" id="IPR007410">
    <property type="entry name" value="LpqE-like"/>
</dbReference>
<dbReference type="PANTHER" id="PTHR36302:SF1">
    <property type="entry name" value="COPPER CHAPERONE PCU(A)C"/>
    <property type="match status" value="1"/>
</dbReference>
<dbReference type="PANTHER" id="PTHR36302">
    <property type="entry name" value="BLR7088 PROTEIN"/>
    <property type="match status" value="1"/>
</dbReference>
<name>A0ABU0M4A0_9HYPH</name>
<protein>
    <submittedName>
        <fullName evidence="1">Copper(I)-binding protein</fullName>
    </submittedName>
</protein>
<dbReference type="InterPro" id="IPR036182">
    <property type="entry name" value="PCuAC_sf"/>
</dbReference>
<keyword evidence="2" id="KW-1185">Reference proteome</keyword>
<organism evidence="1 2">
    <name type="scientific">Kaistia geumhonensis</name>
    <dbReference type="NCBI Taxonomy" id="410839"/>
    <lineage>
        <taxon>Bacteria</taxon>
        <taxon>Pseudomonadati</taxon>
        <taxon>Pseudomonadota</taxon>
        <taxon>Alphaproteobacteria</taxon>
        <taxon>Hyphomicrobiales</taxon>
        <taxon>Kaistiaceae</taxon>
        <taxon>Kaistia</taxon>
    </lineage>
</organism>
<dbReference type="SUPFAM" id="SSF110087">
    <property type="entry name" value="DR1885-like metal-binding protein"/>
    <property type="match status" value="1"/>
</dbReference>
<dbReference type="RefSeq" id="WP_266280496.1">
    <property type="nucleotide sequence ID" value="NZ_JAPKNF010000001.1"/>
</dbReference>
<reference evidence="1 2" key="1">
    <citation type="submission" date="2023-07" db="EMBL/GenBank/DDBJ databases">
        <title>Genomic Encyclopedia of Type Strains, Phase IV (KMG-IV): sequencing the most valuable type-strain genomes for metagenomic binning, comparative biology and taxonomic classification.</title>
        <authorList>
            <person name="Goeker M."/>
        </authorList>
    </citation>
    <scope>NUCLEOTIDE SEQUENCE [LARGE SCALE GENOMIC DNA]</scope>
    <source>
        <strain evidence="1 2">B1-1</strain>
    </source>
</reference>
<dbReference type="Gene3D" id="2.60.40.1890">
    <property type="entry name" value="PCu(A)C copper chaperone"/>
    <property type="match status" value="1"/>
</dbReference>
<evidence type="ECO:0000313" key="2">
    <source>
        <dbReference type="Proteomes" id="UP001223743"/>
    </source>
</evidence>
<proteinExistence type="predicted"/>
<dbReference type="EMBL" id="JAUSWJ010000001">
    <property type="protein sequence ID" value="MDQ0515787.1"/>
    <property type="molecule type" value="Genomic_DNA"/>
</dbReference>
<dbReference type="InterPro" id="IPR058248">
    <property type="entry name" value="Lxx211020-like"/>
</dbReference>
<dbReference type="Proteomes" id="UP001223743">
    <property type="component" value="Unassembled WGS sequence"/>
</dbReference>
<accession>A0ABU0M4A0</accession>
<dbReference type="Pfam" id="PF04314">
    <property type="entry name" value="PCuAC"/>
    <property type="match status" value="1"/>
</dbReference>
<gene>
    <name evidence="1" type="ORF">QO015_001400</name>
</gene>